<feature type="compositionally biased region" description="Basic and acidic residues" evidence="2">
    <location>
        <begin position="12"/>
        <end position="21"/>
    </location>
</feature>
<sequence>MKSVAPTNWHPLLRDPGAHRETKGRKPGTAAGMTMIIDKGLGSAAFCDLLETAGSYIDIVKLGFGTAVLYDDELLIKKILLAKAKGLTIMPGGTLLERAVSKGVVSSFFEMICKFGFNGVEVSDGTINLSRAKRTELIREAAARGLTVYSEYGKKIAGSTIDISEFLFTADEDWNAGVELITVEARESGQNVGLFDENGRCREHTLAQLKEAIGEPERILWEAPLKPQQVLLLHTFGPQVHLGNIAPADALALETMRRGLRSDTFEFGDRHEPIVYMI</sequence>
<dbReference type="RefSeq" id="WP_045672693.1">
    <property type="nucleotide sequence ID" value="NZ_CP011058.1"/>
</dbReference>
<dbReference type="PATRIC" id="fig|1126833.4.peg.5562"/>
<dbReference type="KEGG" id="pbj:VN24_25310"/>
<dbReference type="AlphaFoldDB" id="A0A0D5NQS6"/>
<name>A0A0D5NQS6_9BACL</name>
<evidence type="ECO:0000256" key="1">
    <source>
        <dbReference type="ARBA" id="ARBA00010424"/>
    </source>
</evidence>
<accession>A0A0D5NQS6</accession>
<dbReference type="InterPro" id="IPR013785">
    <property type="entry name" value="Aldolase_TIM"/>
</dbReference>
<proteinExistence type="inferred from homology"/>
<gene>
    <name evidence="3" type="ORF">VN24_25310</name>
</gene>
<reference evidence="3 4" key="1">
    <citation type="journal article" date="2015" name="J. Biotechnol.">
        <title>Complete genome sequence of Paenibacillus beijingensis 7188(T) (=DSM 24997(T)), a novel rhizobacterium from jujube garden soil.</title>
        <authorList>
            <person name="Kwak Y."/>
            <person name="Shin J.H."/>
        </authorList>
    </citation>
    <scope>NUCLEOTIDE SEQUENCE [LARGE SCALE GENOMIC DNA]</scope>
    <source>
        <strain evidence="3 4">DSM 24997</strain>
    </source>
</reference>
<dbReference type="Gene3D" id="3.20.20.70">
    <property type="entry name" value="Aldolase class I"/>
    <property type="match status" value="1"/>
</dbReference>
<keyword evidence="4" id="KW-1185">Reference proteome</keyword>
<dbReference type="EMBL" id="CP011058">
    <property type="protein sequence ID" value="AJY77268.1"/>
    <property type="molecule type" value="Genomic_DNA"/>
</dbReference>
<evidence type="ECO:0000313" key="4">
    <source>
        <dbReference type="Proteomes" id="UP000032633"/>
    </source>
</evidence>
<feature type="region of interest" description="Disordered" evidence="2">
    <location>
        <begin position="1"/>
        <end position="29"/>
    </location>
</feature>
<dbReference type="OrthoDB" id="7809088at2"/>
<dbReference type="SUPFAM" id="SSF102110">
    <property type="entry name" value="(2r)-phospho-3-sulfolactate synthase ComA"/>
    <property type="match status" value="1"/>
</dbReference>
<dbReference type="Proteomes" id="UP000032633">
    <property type="component" value="Chromosome"/>
</dbReference>
<reference evidence="4" key="2">
    <citation type="submission" date="2015-03" db="EMBL/GenBank/DDBJ databases">
        <title>Genome sequence of Paenibacillus beijingensis strain DSM 24997T.</title>
        <authorList>
            <person name="Kwak Y."/>
            <person name="Shin J.-H."/>
        </authorList>
    </citation>
    <scope>NUCLEOTIDE SEQUENCE [LARGE SCALE GENOMIC DNA]</scope>
    <source>
        <strain evidence="4">DSM 24997</strain>
    </source>
</reference>
<dbReference type="Pfam" id="PF02679">
    <property type="entry name" value="ComA"/>
    <property type="match status" value="1"/>
</dbReference>
<dbReference type="STRING" id="1126833.VN24_25310"/>
<dbReference type="InterPro" id="IPR003830">
    <property type="entry name" value="ComA_synth"/>
</dbReference>
<organism evidence="3 4">
    <name type="scientific">Paenibacillus beijingensis</name>
    <dbReference type="NCBI Taxonomy" id="1126833"/>
    <lineage>
        <taxon>Bacteria</taxon>
        <taxon>Bacillati</taxon>
        <taxon>Bacillota</taxon>
        <taxon>Bacilli</taxon>
        <taxon>Bacillales</taxon>
        <taxon>Paenibacillaceae</taxon>
        <taxon>Paenibacillus</taxon>
    </lineage>
</organism>
<dbReference type="HOGENOM" id="CLU_062679_2_0_9"/>
<dbReference type="InterPro" id="IPR036112">
    <property type="entry name" value="ComA_synth_sf"/>
</dbReference>
<evidence type="ECO:0000313" key="3">
    <source>
        <dbReference type="EMBL" id="AJY77268.1"/>
    </source>
</evidence>
<protein>
    <submittedName>
        <fullName evidence="3">Phosphosulfolactate synthase</fullName>
    </submittedName>
</protein>
<evidence type="ECO:0000256" key="2">
    <source>
        <dbReference type="SAM" id="MobiDB-lite"/>
    </source>
</evidence>
<comment type="similarity">
    <text evidence="1">Belongs to the phosphosulfolactate synthase family.</text>
</comment>